<evidence type="ECO:0000313" key="6">
    <source>
        <dbReference type="EMBL" id="MBP1926416.1"/>
    </source>
</evidence>
<proteinExistence type="predicted"/>
<organism evidence="6 7">
    <name type="scientific">Sedimentibacter acidaminivorans</name>
    <dbReference type="NCBI Taxonomy" id="913099"/>
    <lineage>
        <taxon>Bacteria</taxon>
        <taxon>Bacillati</taxon>
        <taxon>Bacillota</taxon>
        <taxon>Tissierellia</taxon>
        <taxon>Sedimentibacter</taxon>
    </lineage>
</organism>
<reference evidence="6 7" key="1">
    <citation type="submission" date="2021-03" db="EMBL/GenBank/DDBJ databases">
        <title>Genomic Encyclopedia of Type Strains, Phase IV (KMG-IV): sequencing the most valuable type-strain genomes for metagenomic binning, comparative biology and taxonomic classification.</title>
        <authorList>
            <person name="Goeker M."/>
        </authorList>
    </citation>
    <scope>NUCLEOTIDE SEQUENCE [LARGE SCALE GENOMIC DNA]</scope>
    <source>
        <strain evidence="6 7">DSM 24004</strain>
    </source>
</reference>
<keyword evidence="6" id="KW-0223">Dioxygenase</keyword>
<protein>
    <recommendedName>
        <fullName evidence="2">Probable nitronate monooxygenase</fullName>
    </recommendedName>
</protein>
<dbReference type="RefSeq" id="WP_209512148.1">
    <property type="nucleotide sequence ID" value="NZ_JAGGKS010000006.1"/>
</dbReference>
<dbReference type="EMBL" id="JAGGKS010000006">
    <property type="protein sequence ID" value="MBP1926416.1"/>
    <property type="molecule type" value="Genomic_DNA"/>
</dbReference>
<comment type="function">
    <text evidence="1">Nitronate monooxygenase that uses molecular oxygen to catalyze the oxidative denitrification of alkyl nitronates. Acts on propionate 3-nitronate (P3N), the presumed physiological substrate. Probably functions in the detoxification of P3N, a metabolic poison produced by plants and fungi as a defense mechanism.</text>
</comment>
<keyword evidence="3" id="KW-0285">Flavoprotein</keyword>
<evidence type="ECO:0000256" key="5">
    <source>
        <dbReference type="ARBA" id="ARBA00023002"/>
    </source>
</evidence>
<name>A0ABS4GFE3_9FIRM</name>
<dbReference type="SUPFAM" id="SSF51412">
    <property type="entry name" value="Inosine monophosphate dehydrogenase (IMPDH)"/>
    <property type="match status" value="1"/>
</dbReference>
<dbReference type="Proteomes" id="UP001519342">
    <property type="component" value="Unassembled WGS sequence"/>
</dbReference>
<evidence type="ECO:0000256" key="3">
    <source>
        <dbReference type="ARBA" id="ARBA00022630"/>
    </source>
</evidence>
<keyword evidence="4" id="KW-0288">FMN</keyword>
<dbReference type="CDD" id="cd04730">
    <property type="entry name" value="NPD_like"/>
    <property type="match status" value="1"/>
</dbReference>
<dbReference type="Gene3D" id="3.20.20.70">
    <property type="entry name" value="Aldolase class I"/>
    <property type="match status" value="1"/>
</dbReference>
<keyword evidence="7" id="KW-1185">Reference proteome</keyword>
<keyword evidence="5" id="KW-0560">Oxidoreductase</keyword>
<comment type="caution">
    <text evidence="6">The sequence shown here is derived from an EMBL/GenBank/DDBJ whole genome shotgun (WGS) entry which is preliminary data.</text>
</comment>
<evidence type="ECO:0000256" key="4">
    <source>
        <dbReference type="ARBA" id="ARBA00022643"/>
    </source>
</evidence>
<dbReference type="InterPro" id="IPR013785">
    <property type="entry name" value="Aldolase_TIM"/>
</dbReference>
<gene>
    <name evidence="6" type="ORF">J2Z76_002281</name>
</gene>
<evidence type="ECO:0000313" key="7">
    <source>
        <dbReference type="Proteomes" id="UP001519342"/>
    </source>
</evidence>
<dbReference type="Pfam" id="PF03060">
    <property type="entry name" value="NMO"/>
    <property type="match status" value="1"/>
</dbReference>
<evidence type="ECO:0000256" key="1">
    <source>
        <dbReference type="ARBA" id="ARBA00003535"/>
    </source>
</evidence>
<evidence type="ECO:0000256" key="2">
    <source>
        <dbReference type="ARBA" id="ARBA00013457"/>
    </source>
</evidence>
<dbReference type="PANTHER" id="PTHR32332:SF18">
    <property type="entry name" value="2-NITROPROPANE DIOXYGENASE"/>
    <property type="match status" value="1"/>
</dbReference>
<accession>A0ABS4GFE3</accession>
<sequence length="348" mass="37531">MKLSELRIGDLTAKIPIIQGGMGVGVSLSNLSSAVANEGGIGIISGVQIGFREHDFSINPIEANLRALGSEIRKAREKSKGIIGMNLMAAMNNYELYVKEAVKEKIDLIISGAGLPITLPKLVKDSNTKIAPIVSSAKAARIIINSWLKQDRLPDAVVVEGPLAGGHLGFKSEELLENTCKTLKQLTIEVKELIKTYEEKYNVKIPIISGGGIRTKTDMEEIINAGADGVQLASVFVPTIECDAHENFKLAYINATHEDVFIIKSPVGMPARAIRTNFLSNALENGCEPIKKCYGCMPKCEADKIPYCISVGLINSVQGKDGLIFSGANLESINKMTTVKEVISSFID</sequence>
<dbReference type="PANTHER" id="PTHR32332">
    <property type="entry name" value="2-NITROPROPANE DIOXYGENASE"/>
    <property type="match status" value="1"/>
</dbReference>
<dbReference type="GO" id="GO:0051213">
    <property type="term" value="F:dioxygenase activity"/>
    <property type="evidence" value="ECO:0007669"/>
    <property type="project" value="UniProtKB-KW"/>
</dbReference>
<dbReference type="InterPro" id="IPR004136">
    <property type="entry name" value="NMO"/>
</dbReference>